<comment type="subcellular location">
    <subcellularLocation>
        <location evidence="1">Nucleus</location>
    </subcellularLocation>
</comment>
<evidence type="ECO:0000259" key="4">
    <source>
        <dbReference type="PROSITE" id="PS50090"/>
    </source>
</evidence>
<evidence type="ECO:0000313" key="7">
    <source>
        <dbReference type="Proteomes" id="UP000242715"/>
    </source>
</evidence>
<dbReference type="PROSITE" id="PS51294">
    <property type="entry name" value="HTH_MYB"/>
    <property type="match status" value="1"/>
</dbReference>
<feature type="compositionally biased region" description="Low complexity" evidence="3">
    <location>
        <begin position="364"/>
        <end position="395"/>
    </location>
</feature>
<evidence type="ECO:0000313" key="6">
    <source>
        <dbReference type="EMBL" id="GAU23663.1"/>
    </source>
</evidence>
<dbReference type="GO" id="GO:0005634">
    <property type="term" value="C:nucleus"/>
    <property type="evidence" value="ECO:0007669"/>
    <property type="project" value="UniProtKB-SubCell"/>
</dbReference>
<feature type="region of interest" description="Disordered" evidence="3">
    <location>
        <begin position="358"/>
        <end position="459"/>
    </location>
</feature>
<feature type="compositionally biased region" description="Low complexity" evidence="3">
    <location>
        <begin position="262"/>
        <end position="274"/>
    </location>
</feature>
<feature type="compositionally biased region" description="Basic and acidic residues" evidence="3">
    <location>
        <begin position="634"/>
        <end position="647"/>
    </location>
</feature>
<feature type="region of interest" description="Disordered" evidence="3">
    <location>
        <begin position="583"/>
        <end position="736"/>
    </location>
</feature>
<feature type="domain" description="Myb-like" evidence="4">
    <location>
        <begin position="197"/>
        <end position="251"/>
    </location>
</feature>
<proteinExistence type="predicted"/>
<dbReference type="Pfam" id="PF00249">
    <property type="entry name" value="Myb_DNA-binding"/>
    <property type="match status" value="1"/>
</dbReference>
<evidence type="ECO:0000256" key="1">
    <source>
        <dbReference type="ARBA" id="ARBA00004123"/>
    </source>
</evidence>
<evidence type="ECO:0000256" key="3">
    <source>
        <dbReference type="SAM" id="MobiDB-lite"/>
    </source>
</evidence>
<dbReference type="InterPro" id="IPR017930">
    <property type="entry name" value="Myb_dom"/>
</dbReference>
<dbReference type="Gene3D" id="1.10.10.60">
    <property type="entry name" value="Homeodomain-like"/>
    <property type="match status" value="1"/>
</dbReference>
<dbReference type="InterPro" id="IPR001005">
    <property type="entry name" value="SANT/Myb"/>
</dbReference>
<dbReference type="OrthoDB" id="608866at2759"/>
<feature type="region of interest" description="Disordered" evidence="3">
    <location>
        <begin position="186"/>
        <end position="207"/>
    </location>
</feature>
<keyword evidence="7" id="KW-1185">Reference proteome</keyword>
<accession>A0A2Z6M0X2</accession>
<dbReference type="PANTHER" id="PTHR47206:SF1">
    <property type="entry name" value="HOMEODOMAIN-LIKE SUPERFAMILY PROTEIN"/>
    <property type="match status" value="1"/>
</dbReference>
<dbReference type="Proteomes" id="UP000242715">
    <property type="component" value="Unassembled WGS sequence"/>
</dbReference>
<gene>
    <name evidence="6" type="ORF">TSUD_304380</name>
</gene>
<dbReference type="PANTHER" id="PTHR47206">
    <property type="entry name" value="HOMEODOMAIN-LIKE SUPERFAMILY PROTEIN"/>
    <property type="match status" value="1"/>
</dbReference>
<sequence length="736" mass="79248">MLEKNPKKLTFSEIDAATLTQRYDATTVLTVLQELTHYTESKFDWNELVKKTTSGISNAREYQMLWRHLAYRYDLPENLDEEGVEPMDDDSDIDCELESFPSASAESTLEPSACVKVIIASRTLSESTPSSSTIEAPLAVNFPVCCSSRTPKEISLSSNLMEQTSIMFPVFVNRQTLPTVSSTDALETKGTVGGTMANKRKRKGWSEEEDNELRAAVQRWGEGNWATLAKGDHFSFKRTATQLSQRWSTLRKKDGSTNSSATNPVTTNTPVTPVTTNTQYTAEQLATRHSLNLALDMPFKKLTAPGMTDPGMSMGFTFMGTAPTLTGCEFSPDIHSWGWGGEVVSLPNPPLGWGSCIAPKPTPRSRNTTQVSTVRSSVPSQTQVSTVRSSVPPQTQVSTVHSSVPPQTQVSTVRSSVPPQTPVTTVRSSVPPQTPVTTVRSSVPPQTPVSTVRSSVPPQMQVSTVRSSIPTQTQVSTVCSSIPAQRPSQQACGSPAKPKLASENSVSKSNAIPARELKPAIIHSGAQTVSRSNAMPQLKVGQAKNVVHTVPAGSSLTKTSISAGLPSDQKVLSNVPAGSSLTKTTISAGLPSDQKEHVTSVKEEEKRVSDTGSAPKEVKEEEASTSTTQGKVDSNLDKVRLDLDKAKSMPNEKVLEHKAVSHNPGECEEQGSVKNSNCTPKKATENGNGNLNKESQVLNQDKKTASITGSSNHQNVNEKLVNLPKQGECRQGLEVP</sequence>
<dbReference type="EMBL" id="DF973273">
    <property type="protein sequence ID" value="GAU23663.1"/>
    <property type="molecule type" value="Genomic_DNA"/>
</dbReference>
<feature type="region of interest" description="Disordered" evidence="3">
    <location>
        <begin position="249"/>
        <end position="274"/>
    </location>
</feature>
<name>A0A2Z6M0X2_TRISU</name>
<feature type="compositionally biased region" description="Polar residues" evidence="3">
    <location>
        <begin position="672"/>
        <end position="717"/>
    </location>
</feature>
<evidence type="ECO:0000259" key="5">
    <source>
        <dbReference type="PROSITE" id="PS51294"/>
    </source>
</evidence>
<organism evidence="6 7">
    <name type="scientific">Trifolium subterraneum</name>
    <name type="common">Subterranean clover</name>
    <dbReference type="NCBI Taxonomy" id="3900"/>
    <lineage>
        <taxon>Eukaryota</taxon>
        <taxon>Viridiplantae</taxon>
        <taxon>Streptophyta</taxon>
        <taxon>Embryophyta</taxon>
        <taxon>Tracheophyta</taxon>
        <taxon>Spermatophyta</taxon>
        <taxon>Magnoliopsida</taxon>
        <taxon>eudicotyledons</taxon>
        <taxon>Gunneridae</taxon>
        <taxon>Pentapetalae</taxon>
        <taxon>rosids</taxon>
        <taxon>fabids</taxon>
        <taxon>Fabales</taxon>
        <taxon>Fabaceae</taxon>
        <taxon>Papilionoideae</taxon>
        <taxon>50 kb inversion clade</taxon>
        <taxon>NPAAA clade</taxon>
        <taxon>Hologalegina</taxon>
        <taxon>IRL clade</taxon>
        <taxon>Trifolieae</taxon>
        <taxon>Trifolium</taxon>
    </lineage>
</organism>
<feature type="region of interest" description="Disordered" evidence="3">
    <location>
        <begin position="485"/>
        <end position="512"/>
    </location>
</feature>
<dbReference type="PROSITE" id="PS50090">
    <property type="entry name" value="MYB_LIKE"/>
    <property type="match status" value="1"/>
</dbReference>
<reference evidence="7" key="1">
    <citation type="journal article" date="2017" name="Front. Plant Sci.">
        <title>Climate Clever Clovers: New Paradigm to Reduce the Environmental Footprint of Ruminants by Breeding Low Methanogenic Forages Utilizing Haplotype Variation.</title>
        <authorList>
            <person name="Kaur P."/>
            <person name="Appels R."/>
            <person name="Bayer P.E."/>
            <person name="Keeble-Gagnere G."/>
            <person name="Wang J."/>
            <person name="Hirakawa H."/>
            <person name="Shirasawa K."/>
            <person name="Vercoe P."/>
            <person name="Stefanova K."/>
            <person name="Durmic Z."/>
            <person name="Nichols P."/>
            <person name="Revell C."/>
            <person name="Isobe S.N."/>
            <person name="Edwards D."/>
            <person name="Erskine W."/>
        </authorList>
    </citation>
    <scope>NUCLEOTIDE SEQUENCE [LARGE SCALE GENOMIC DNA]</scope>
    <source>
        <strain evidence="7">cv. Daliak</strain>
    </source>
</reference>
<keyword evidence="2" id="KW-0539">Nucleus</keyword>
<feature type="compositionally biased region" description="Polar residues" evidence="3">
    <location>
        <begin position="396"/>
        <end position="459"/>
    </location>
</feature>
<dbReference type="AlphaFoldDB" id="A0A2Z6M0X2"/>
<feature type="domain" description="HTH myb-type" evidence="5">
    <location>
        <begin position="198"/>
        <end position="255"/>
    </location>
</feature>
<protein>
    <submittedName>
        <fullName evidence="6">Uncharacterized protein</fullName>
    </submittedName>
</protein>
<dbReference type="SUPFAM" id="SSF46689">
    <property type="entry name" value="Homeodomain-like"/>
    <property type="match status" value="1"/>
</dbReference>
<dbReference type="CDD" id="cd11660">
    <property type="entry name" value="SANT_TRF"/>
    <property type="match status" value="1"/>
</dbReference>
<dbReference type="SMART" id="SM00717">
    <property type="entry name" value="SANT"/>
    <property type="match status" value="1"/>
</dbReference>
<feature type="compositionally biased region" description="Basic and acidic residues" evidence="3">
    <location>
        <begin position="593"/>
        <end position="609"/>
    </location>
</feature>
<dbReference type="InterPro" id="IPR009057">
    <property type="entry name" value="Homeodomain-like_sf"/>
</dbReference>
<evidence type="ECO:0000256" key="2">
    <source>
        <dbReference type="ARBA" id="ARBA00023242"/>
    </source>
</evidence>